<dbReference type="EMBL" id="HBGF01039046">
    <property type="protein sequence ID" value="CAD9138050.1"/>
    <property type="molecule type" value="Transcribed_RNA"/>
</dbReference>
<sequence length="101" mass="11222">MADSQQPQSFRLQHPGSCTGMFWRRAPPGLQHREAGGAQPDWPRNGAVLTGFVHHLPQPHEGDTQWLEVVEYLPPGAGKPAPTPDCWMQFHQGGQLLHPVE</sequence>
<name>A0A7S1QIA0_NEODS</name>
<organism evidence="1">
    <name type="scientific">Neobodo designis</name>
    <name type="common">Flagellated protozoan</name>
    <name type="synonym">Bodo designis</name>
    <dbReference type="NCBI Taxonomy" id="312471"/>
    <lineage>
        <taxon>Eukaryota</taxon>
        <taxon>Discoba</taxon>
        <taxon>Euglenozoa</taxon>
        <taxon>Kinetoplastea</taxon>
        <taxon>Metakinetoplastina</taxon>
        <taxon>Neobodonida</taxon>
        <taxon>Neobodo</taxon>
    </lineage>
</organism>
<protein>
    <submittedName>
        <fullName evidence="1">Uncharacterized protein</fullName>
    </submittedName>
</protein>
<accession>A0A7S1QIA0</accession>
<reference evidence="1" key="1">
    <citation type="submission" date="2021-01" db="EMBL/GenBank/DDBJ databases">
        <authorList>
            <person name="Corre E."/>
            <person name="Pelletier E."/>
            <person name="Niang G."/>
            <person name="Scheremetjew M."/>
            <person name="Finn R."/>
            <person name="Kale V."/>
            <person name="Holt S."/>
            <person name="Cochrane G."/>
            <person name="Meng A."/>
            <person name="Brown T."/>
            <person name="Cohen L."/>
        </authorList>
    </citation>
    <scope>NUCLEOTIDE SEQUENCE</scope>
    <source>
        <strain evidence="1">CCAP 1951/1</strain>
    </source>
</reference>
<proteinExistence type="predicted"/>
<dbReference type="AlphaFoldDB" id="A0A7S1QIA0"/>
<gene>
    <name evidence="1" type="ORF">NDES1114_LOCUS26122</name>
</gene>
<evidence type="ECO:0000313" key="1">
    <source>
        <dbReference type="EMBL" id="CAD9138050.1"/>
    </source>
</evidence>